<dbReference type="CDD" id="cd13901">
    <property type="entry name" value="CuRO_3_MaLCC_like"/>
    <property type="match status" value="1"/>
</dbReference>
<keyword evidence="11" id="KW-0439">Lignin degradation</keyword>
<evidence type="ECO:0000256" key="14">
    <source>
        <dbReference type="SAM" id="MobiDB-lite"/>
    </source>
</evidence>
<evidence type="ECO:0000256" key="15">
    <source>
        <dbReference type="SAM" id="SignalP"/>
    </source>
</evidence>
<dbReference type="SUPFAM" id="SSF49503">
    <property type="entry name" value="Cupredoxins"/>
    <property type="match status" value="3"/>
</dbReference>
<comment type="catalytic activity">
    <reaction evidence="1">
        <text>4 hydroquinone + O2 = 4 benzosemiquinone + 2 H2O</text>
        <dbReference type="Rhea" id="RHEA:11276"/>
        <dbReference type="ChEBI" id="CHEBI:15377"/>
        <dbReference type="ChEBI" id="CHEBI:15379"/>
        <dbReference type="ChEBI" id="CHEBI:17594"/>
        <dbReference type="ChEBI" id="CHEBI:17977"/>
        <dbReference type="EC" id="1.10.3.2"/>
    </reaction>
</comment>
<feature type="chain" id="PRO_5002468509" description="laccase" evidence="15">
    <location>
        <begin position="19"/>
        <end position="723"/>
    </location>
</feature>
<accession>A0A0F4G9T4</accession>
<dbReference type="InterPro" id="IPR013783">
    <property type="entry name" value="Ig-like_fold"/>
</dbReference>
<dbReference type="InterPro" id="IPR008972">
    <property type="entry name" value="Cupredoxin"/>
</dbReference>
<dbReference type="PROSITE" id="PS51166">
    <property type="entry name" value="CBM20"/>
    <property type="match status" value="1"/>
</dbReference>
<keyword evidence="18" id="KW-1185">Reference proteome</keyword>
<reference evidence="17 18" key="1">
    <citation type="submission" date="2015-03" db="EMBL/GenBank/DDBJ databases">
        <title>RNA-seq based gene annotation and comparative genomics of four Zymoseptoria species reveal species-specific pathogenicity related genes and transposable element activity.</title>
        <authorList>
            <person name="Grandaubert J."/>
            <person name="Bhattacharyya A."/>
            <person name="Stukenbrock E.H."/>
        </authorList>
    </citation>
    <scope>NUCLEOTIDE SEQUENCE [LARGE SCALE GENOMIC DNA]</scope>
    <source>
        <strain evidence="17 18">Zb18110</strain>
    </source>
</reference>
<dbReference type="CDD" id="cd13880">
    <property type="entry name" value="CuRO_2_MaLCC_like"/>
    <property type="match status" value="1"/>
</dbReference>
<dbReference type="GO" id="GO:0046274">
    <property type="term" value="P:lignin catabolic process"/>
    <property type="evidence" value="ECO:0007669"/>
    <property type="project" value="UniProtKB-KW"/>
</dbReference>
<keyword evidence="12" id="KW-0119">Carbohydrate metabolism</keyword>
<dbReference type="EC" id="1.10.3.2" evidence="4"/>
<dbReference type="Gene3D" id="2.60.40.10">
    <property type="entry name" value="Immunoglobulins"/>
    <property type="match status" value="1"/>
</dbReference>
<evidence type="ECO:0000313" key="17">
    <source>
        <dbReference type="EMBL" id="KJX94131.1"/>
    </source>
</evidence>
<dbReference type="InterPro" id="IPR001117">
    <property type="entry name" value="Cu-oxidase_2nd"/>
</dbReference>
<comment type="similarity">
    <text evidence="3">Belongs to the multicopper oxidase family.</text>
</comment>
<feature type="region of interest" description="Disordered" evidence="14">
    <location>
        <begin position="146"/>
        <end position="169"/>
    </location>
</feature>
<dbReference type="FunFam" id="2.60.40.10:FF:000552">
    <property type="entry name" value="Related to glucoamylase"/>
    <property type="match status" value="1"/>
</dbReference>
<keyword evidence="13" id="KW-0624">Polysaccharide degradation</keyword>
<dbReference type="InterPro" id="IPR013784">
    <property type="entry name" value="Carb-bd-like_fold"/>
</dbReference>
<dbReference type="Pfam" id="PF07732">
    <property type="entry name" value="Cu-oxidase_3"/>
    <property type="match status" value="1"/>
</dbReference>
<evidence type="ECO:0000256" key="8">
    <source>
        <dbReference type="ARBA" id="ARBA00023002"/>
    </source>
</evidence>
<keyword evidence="5" id="KW-0479">Metal-binding</keyword>
<evidence type="ECO:0000256" key="10">
    <source>
        <dbReference type="ARBA" id="ARBA00023180"/>
    </source>
</evidence>
<dbReference type="PANTHER" id="PTHR11709:SF87">
    <property type="entry name" value="LACCASE"/>
    <property type="match status" value="1"/>
</dbReference>
<dbReference type="InterPro" id="IPR034836">
    <property type="entry name" value="CBM20_glucoamylase"/>
</dbReference>
<evidence type="ECO:0000256" key="13">
    <source>
        <dbReference type="ARBA" id="ARBA00023326"/>
    </source>
</evidence>
<evidence type="ECO:0000256" key="3">
    <source>
        <dbReference type="ARBA" id="ARBA00010609"/>
    </source>
</evidence>
<dbReference type="GO" id="GO:0000272">
    <property type="term" value="P:polysaccharide catabolic process"/>
    <property type="evidence" value="ECO:0007669"/>
    <property type="project" value="UniProtKB-KW"/>
</dbReference>
<evidence type="ECO:0000256" key="12">
    <source>
        <dbReference type="ARBA" id="ARBA00023277"/>
    </source>
</evidence>
<dbReference type="EMBL" id="LAFY01004174">
    <property type="protein sequence ID" value="KJX94131.1"/>
    <property type="molecule type" value="Genomic_DNA"/>
</dbReference>
<evidence type="ECO:0000256" key="4">
    <source>
        <dbReference type="ARBA" id="ARBA00012297"/>
    </source>
</evidence>
<feature type="domain" description="CBM20" evidence="16">
    <location>
        <begin position="42"/>
        <end position="149"/>
    </location>
</feature>
<gene>
    <name evidence="17" type="ORF">TI39_contig4215g00012</name>
</gene>
<dbReference type="InterPro" id="IPR002044">
    <property type="entry name" value="CBM20"/>
</dbReference>
<dbReference type="PANTHER" id="PTHR11709">
    <property type="entry name" value="MULTI-COPPER OXIDASE"/>
    <property type="match status" value="1"/>
</dbReference>
<name>A0A0F4G9T4_9PEZI</name>
<dbReference type="Proteomes" id="UP000033647">
    <property type="component" value="Unassembled WGS sequence"/>
</dbReference>
<dbReference type="Pfam" id="PF00394">
    <property type="entry name" value="Cu-oxidase"/>
    <property type="match status" value="1"/>
</dbReference>
<dbReference type="GO" id="GO:0052716">
    <property type="term" value="F:hydroquinone:oxygen oxidoreductase activity"/>
    <property type="evidence" value="ECO:0007669"/>
    <property type="project" value="UniProtKB-EC"/>
</dbReference>
<evidence type="ECO:0000256" key="9">
    <source>
        <dbReference type="ARBA" id="ARBA00023008"/>
    </source>
</evidence>
<feature type="signal peptide" evidence="15">
    <location>
        <begin position="1"/>
        <end position="18"/>
    </location>
</feature>
<dbReference type="STRING" id="1047168.A0A0F4G9T4"/>
<dbReference type="Pfam" id="PF07731">
    <property type="entry name" value="Cu-oxidase_2"/>
    <property type="match status" value="1"/>
</dbReference>
<dbReference type="InterPro" id="IPR011707">
    <property type="entry name" value="Cu-oxidase-like_N"/>
</dbReference>
<dbReference type="GO" id="GO:0005507">
    <property type="term" value="F:copper ion binding"/>
    <property type="evidence" value="ECO:0007669"/>
    <property type="project" value="InterPro"/>
</dbReference>
<evidence type="ECO:0000256" key="11">
    <source>
        <dbReference type="ARBA" id="ARBA00023185"/>
    </source>
</evidence>
<evidence type="ECO:0000259" key="16">
    <source>
        <dbReference type="PROSITE" id="PS51166"/>
    </source>
</evidence>
<keyword evidence="7" id="KW-0677">Repeat</keyword>
<evidence type="ECO:0000313" key="18">
    <source>
        <dbReference type="Proteomes" id="UP000033647"/>
    </source>
</evidence>
<dbReference type="SMART" id="SM01065">
    <property type="entry name" value="CBM_2"/>
    <property type="match status" value="1"/>
</dbReference>
<dbReference type="SUPFAM" id="SSF49452">
    <property type="entry name" value="Starch-binding domain-like"/>
    <property type="match status" value="1"/>
</dbReference>
<dbReference type="FunFam" id="2.60.40.420:FF:000038">
    <property type="entry name" value="Extracellular dihydrogeodin oxidase/laccase"/>
    <property type="match status" value="1"/>
</dbReference>
<dbReference type="CDD" id="cd13854">
    <property type="entry name" value="CuRO_1_MaLCC_like"/>
    <property type="match status" value="1"/>
</dbReference>
<protein>
    <recommendedName>
        <fullName evidence="4">laccase</fullName>
        <ecNumber evidence="4">1.10.3.2</ecNumber>
    </recommendedName>
</protein>
<proteinExistence type="inferred from homology"/>
<keyword evidence="6 15" id="KW-0732">Signal</keyword>
<dbReference type="OrthoDB" id="2121828at2759"/>
<organism evidence="17 18">
    <name type="scientific">Zymoseptoria brevis</name>
    <dbReference type="NCBI Taxonomy" id="1047168"/>
    <lineage>
        <taxon>Eukaryota</taxon>
        <taxon>Fungi</taxon>
        <taxon>Dikarya</taxon>
        <taxon>Ascomycota</taxon>
        <taxon>Pezizomycotina</taxon>
        <taxon>Dothideomycetes</taxon>
        <taxon>Dothideomycetidae</taxon>
        <taxon>Mycosphaerellales</taxon>
        <taxon>Mycosphaerellaceae</taxon>
        <taxon>Zymoseptoria</taxon>
    </lineage>
</organism>
<dbReference type="GO" id="GO:2001070">
    <property type="term" value="F:starch binding"/>
    <property type="evidence" value="ECO:0007669"/>
    <property type="project" value="InterPro"/>
</dbReference>
<feature type="compositionally biased region" description="Low complexity" evidence="14">
    <location>
        <begin position="149"/>
        <end position="169"/>
    </location>
</feature>
<keyword evidence="8" id="KW-0560">Oxidoreductase</keyword>
<dbReference type="Pfam" id="PF00686">
    <property type="entry name" value="CBM_20"/>
    <property type="match status" value="1"/>
</dbReference>
<sequence>MRLHSIFNFLALAAPIFATVLPSYDYSQRSEESSARHLESRQSNAGSIPVTFNLLAQTAWGESIQVAGSTDELGNWAAADAVALTAAQYTAGNPLWSITVDLPVGQSFSYKFIRISVDGTVIWEDDPDRFYTVPGNGATAATISNSWQARPTTSSTRTATSTAPIASSTCTNGPTSRGCWTSPFSINTDFDQNWPITGRTVSYNFDITNITLAPDGFARPVFAVNGQYPGPTIFANWGDTIQVTVQNSLQHNGTSIHWHGMRMYHANGQDGVPGVTECPIAPGRSKTYTLLATQYGTSWYHSHFSSQYGDGILGPIVINGPASANYDIDLGALPMTDWYYPTVMTTAARAMHANALAPTADNGLINGTMVSTSGNRGAYAKTTLTAGKKHRLRFINTSVDNHFMVGLDGHIMTVISADFVPVEPYNASWIFIGIGQRYDVVISADQTPGRYWFRAEVQDSAGCGANFQNGNIRSIFSYSSLPSNTPALPTSSATPYTQRCSDETSLTPVWNSYVPRGRIPDASSFSELSVAINQSTAANGKLTLYWQVNGTPLRADWEKPSVMTVRDGETFPKASNMITFDSDDEDEWTYILITTGQGSPFNVNIPHPIHLHGHDFYVLGTGTSAWKDADRQGLNYEDPVRRDVAMLPSEGWLAIAWRRDNPGVWLVHCHIAWHADEGFAVQFLESPDKMLDVAPLPGDFDDQCAAWSDFYQDGLYQQSDSGV</sequence>
<dbReference type="InterPro" id="IPR011706">
    <property type="entry name" value="Cu-oxidase_C"/>
</dbReference>
<keyword evidence="10" id="KW-0325">Glycoprotein</keyword>
<evidence type="ECO:0000256" key="6">
    <source>
        <dbReference type="ARBA" id="ARBA00022729"/>
    </source>
</evidence>
<dbReference type="CDD" id="cd05811">
    <property type="entry name" value="CBM20_glucoamylase"/>
    <property type="match status" value="1"/>
</dbReference>
<dbReference type="FunFam" id="2.60.40.420:FF:000021">
    <property type="entry name" value="Extracellular dihydrogeodin oxidase/laccase"/>
    <property type="match status" value="1"/>
</dbReference>
<evidence type="ECO:0000256" key="1">
    <source>
        <dbReference type="ARBA" id="ARBA00000349"/>
    </source>
</evidence>
<dbReference type="InterPro" id="IPR045087">
    <property type="entry name" value="Cu-oxidase_fam"/>
</dbReference>
<dbReference type="Gene3D" id="2.60.40.420">
    <property type="entry name" value="Cupredoxins - blue copper proteins"/>
    <property type="match status" value="3"/>
</dbReference>
<dbReference type="AlphaFoldDB" id="A0A0F4G9T4"/>
<evidence type="ECO:0000256" key="7">
    <source>
        <dbReference type="ARBA" id="ARBA00022737"/>
    </source>
</evidence>
<comment type="caution">
    <text evidence="17">The sequence shown here is derived from an EMBL/GenBank/DDBJ whole genome shotgun (WGS) entry which is preliminary data.</text>
</comment>
<evidence type="ECO:0000256" key="5">
    <source>
        <dbReference type="ARBA" id="ARBA00022723"/>
    </source>
</evidence>
<keyword evidence="9" id="KW-0186">Copper</keyword>
<comment type="cofactor">
    <cofactor evidence="2">
        <name>Cu cation</name>
        <dbReference type="ChEBI" id="CHEBI:23378"/>
    </cofactor>
</comment>
<evidence type="ECO:0000256" key="2">
    <source>
        <dbReference type="ARBA" id="ARBA00001935"/>
    </source>
</evidence>